<dbReference type="Proteomes" id="UP000626148">
    <property type="component" value="Unassembled WGS sequence"/>
</dbReference>
<organism evidence="1 2">
    <name type="scientific">Saccharospirillum salsuginis</name>
    <dbReference type="NCBI Taxonomy" id="418750"/>
    <lineage>
        <taxon>Bacteria</taxon>
        <taxon>Pseudomonadati</taxon>
        <taxon>Pseudomonadota</taxon>
        <taxon>Gammaproteobacteria</taxon>
        <taxon>Oceanospirillales</taxon>
        <taxon>Saccharospirillaceae</taxon>
        <taxon>Saccharospirillum</taxon>
    </lineage>
</organism>
<accession>A0A918K6N6</accession>
<proteinExistence type="predicted"/>
<dbReference type="AlphaFoldDB" id="A0A918K6N6"/>
<evidence type="ECO:0008006" key="3">
    <source>
        <dbReference type="Google" id="ProtNLM"/>
    </source>
</evidence>
<evidence type="ECO:0000313" key="2">
    <source>
        <dbReference type="Proteomes" id="UP000626148"/>
    </source>
</evidence>
<protein>
    <recommendedName>
        <fullName evidence="3">Poly(Hydroxyalkanoate) granule-associated protein</fullName>
    </recommendedName>
</protein>
<dbReference type="InterPro" id="IPR008769">
    <property type="entry name" value="PhaF_PhaI"/>
</dbReference>
<reference evidence="1" key="2">
    <citation type="submission" date="2020-09" db="EMBL/GenBank/DDBJ databases">
        <authorList>
            <person name="Sun Q."/>
            <person name="Kim S."/>
        </authorList>
    </citation>
    <scope>NUCLEOTIDE SEQUENCE</scope>
    <source>
        <strain evidence="1">KCTC 22169</strain>
    </source>
</reference>
<dbReference type="Pfam" id="PF05597">
    <property type="entry name" value="Phasin"/>
    <property type="match status" value="1"/>
</dbReference>
<sequence>MTEAKEKHPGAHTAIEFTRQIWLAGLGAYVRATEAKNREALDKRRTDIEQHVRSSWDDWIGKATESWSDWSQTLEDQFSRTLGSVGVATRDDVQRLAEQVEALNRTVQELKDSRDEGNS</sequence>
<comment type="caution">
    <text evidence="1">The sequence shown here is derived from an EMBL/GenBank/DDBJ whole genome shotgun (WGS) entry which is preliminary data.</text>
</comment>
<dbReference type="RefSeq" id="WP_189608373.1">
    <property type="nucleotide sequence ID" value="NZ_BMXR01000004.1"/>
</dbReference>
<keyword evidence="2" id="KW-1185">Reference proteome</keyword>
<name>A0A918K6N6_9GAMM</name>
<reference evidence="1" key="1">
    <citation type="journal article" date="2014" name="Int. J. Syst. Evol. Microbiol.">
        <title>Complete genome sequence of Corynebacterium casei LMG S-19264T (=DSM 44701T), isolated from a smear-ripened cheese.</title>
        <authorList>
            <consortium name="US DOE Joint Genome Institute (JGI-PGF)"/>
            <person name="Walter F."/>
            <person name="Albersmeier A."/>
            <person name="Kalinowski J."/>
            <person name="Ruckert C."/>
        </authorList>
    </citation>
    <scope>NUCLEOTIDE SEQUENCE</scope>
    <source>
        <strain evidence="1">KCTC 22169</strain>
    </source>
</reference>
<dbReference type="EMBL" id="BMXR01000004">
    <property type="protein sequence ID" value="GGX52406.1"/>
    <property type="molecule type" value="Genomic_DNA"/>
</dbReference>
<gene>
    <name evidence="1" type="ORF">GCM10007392_19680</name>
</gene>
<evidence type="ECO:0000313" key="1">
    <source>
        <dbReference type="EMBL" id="GGX52406.1"/>
    </source>
</evidence>